<keyword evidence="5" id="KW-1185">Reference proteome</keyword>
<keyword evidence="1" id="KW-0378">Hydrolase</keyword>
<proteinExistence type="predicted"/>
<reference evidence="4" key="1">
    <citation type="submission" date="2017-08" db="EMBL/GenBank/DDBJ databases">
        <authorList>
            <person name="Polle J.E."/>
            <person name="Barry K."/>
            <person name="Cushman J."/>
            <person name="Schmutz J."/>
            <person name="Tran D."/>
            <person name="Hathwaick L.T."/>
            <person name="Yim W.C."/>
            <person name="Jenkins J."/>
            <person name="Mckie-Krisberg Z.M."/>
            <person name="Prochnik S."/>
            <person name="Lindquist E."/>
            <person name="Dockter R.B."/>
            <person name="Adam C."/>
            <person name="Molina H."/>
            <person name="Bunkerborg J."/>
            <person name="Jin E."/>
            <person name="Buchheim M."/>
            <person name="Magnuson J."/>
        </authorList>
    </citation>
    <scope>NUCLEOTIDE SEQUENCE</scope>
    <source>
        <strain evidence="4">CCAP 19/18</strain>
    </source>
</reference>
<dbReference type="PANTHER" id="PTHR11086">
    <property type="entry name" value="DEOXYCYTIDYLATE DEAMINASE-RELATED"/>
    <property type="match status" value="1"/>
</dbReference>
<keyword evidence="3" id="KW-0812">Transmembrane</keyword>
<evidence type="ECO:0000256" key="1">
    <source>
        <dbReference type="ARBA" id="ARBA00022801"/>
    </source>
</evidence>
<protein>
    <submittedName>
        <fullName evidence="4">Uncharacterized protein</fullName>
    </submittedName>
</protein>
<evidence type="ECO:0000256" key="3">
    <source>
        <dbReference type="SAM" id="Phobius"/>
    </source>
</evidence>
<feature type="region of interest" description="Disordered" evidence="2">
    <location>
        <begin position="80"/>
        <end position="105"/>
    </location>
</feature>
<dbReference type="EMBL" id="MU069732">
    <property type="protein sequence ID" value="KAF5834910.1"/>
    <property type="molecule type" value="Genomic_DNA"/>
</dbReference>
<keyword evidence="3" id="KW-1133">Transmembrane helix</keyword>
<accession>A0ABQ7GK35</accession>
<name>A0ABQ7GK35_DUNSA</name>
<feature type="transmembrane region" description="Helical" evidence="3">
    <location>
        <begin position="6"/>
        <end position="27"/>
    </location>
</feature>
<dbReference type="InterPro" id="IPR015517">
    <property type="entry name" value="dCMP_deaminase-rel"/>
</dbReference>
<evidence type="ECO:0000313" key="5">
    <source>
        <dbReference type="Proteomes" id="UP000815325"/>
    </source>
</evidence>
<evidence type="ECO:0000313" key="4">
    <source>
        <dbReference type="EMBL" id="KAF5834910.1"/>
    </source>
</evidence>
<dbReference type="Proteomes" id="UP000815325">
    <property type="component" value="Unassembled WGS sequence"/>
</dbReference>
<dbReference type="Gene3D" id="3.40.140.10">
    <property type="entry name" value="Cytidine Deaminase, domain 2"/>
    <property type="match status" value="1"/>
</dbReference>
<organism evidence="4 5">
    <name type="scientific">Dunaliella salina</name>
    <name type="common">Green alga</name>
    <name type="synonym">Protococcus salinus</name>
    <dbReference type="NCBI Taxonomy" id="3046"/>
    <lineage>
        <taxon>Eukaryota</taxon>
        <taxon>Viridiplantae</taxon>
        <taxon>Chlorophyta</taxon>
        <taxon>core chlorophytes</taxon>
        <taxon>Chlorophyceae</taxon>
        <taxon>CS clade</taxon>
        <taxon>Chlamydomonadales</taxon>
        <taxon>Dunaliellaceae</taxon>
        <taxon>Dunaliella</taxon>
    </lineage>
</organism>
<keyword evidence="3" id="KW-0472">Membrane</keyword>
<gene>
    <name evidence="4" type="ORF">DUNSADRAFT_8181</name>
</gene>
<comment type="caution">
    <text evidence="4">The sequence shown here is derived from an EMBL/GenBank/DDBJ whole genome shotgun (WGS) entry which is preliminary data.</text>
</comment>
<evidence type="ECO:0000256" key="2">
    <source>
        <dbReference type="SAM" id="MobiDB-lite"/>
    </source>
</evidence>
<dbReference type="PANTHER" id="PTHR11086:SF18">
    <property type="entry name" value="DEOXYCYTIDYLATE DEAMINASE"/>
    <property type="match status" value="1"/>
</dbReference>
<sequence length="158" mass="17260">MLKGTWNAAVLLVCLVAVITCGALLCMKPIGKRLARWLIQQMQELEHEQHGRLDTLGMRPSAAPGFNGMAKAIFSGESGKPEGLPAPPFPKALPTNADGCQKQDAFDPRPRTGYLEWDDYFMALAFLSAQRSKDPSKQVGQVFEAVRCVTHACRGTQS</sequence>